<comment type="caution">
    <text evidence="4">The sequence shown here is derived from an EMBL/GenBank/DDBJ whole genome shotgun (WGS) entry which is preliminary data.</text>
</comment>
<evidence type="ECO:0000313" key="5">
    <source>
        <dbReference type="Proteomes" id="UP000244140"/>
    </source>
</evidence>
<dbReference type="Proteomes" id="UP000254396">
    <property type="component" value="Unassembled WGS sequence"/>
</dbReference>
<evidence type="ECO:0000313" key="6">
    <source>
        <dbReference type="Proteomes" id="UP000254396"/>
    </source>
</evidence>
<proteinExistence type="predicted"/>
<feature type="domain" description="IrrE N-terminal-like" evidence="1">
    <location>
        <begin position="21"/>
        <end position="87"/>
    </location>
</feature>
<dbReference type="Proteomes" id="UP000244140">
    <property type="component" value="Unassembled WGS sequence"/>
</dbReference>
<dbReference type="EMBL" id="SIYF01000325">
    <property type="protein sequence ID" value="TKK78788.1"/>
    <property type="molecule type" value="Genomic_DNA"/>
</dbReference>
<gene>
    <name evidence="2" type="ORF">DAI13_13820</name>
    <name evidence="4" type="ORF">EY666_12530</name>
    <name evidence="3" type="ORF">NCTC13379_01037</name>
</gene>
<name>A0A4U4BWM8_ENTFL</name>
<evidence type="ECO:0000313" key="7">
    <source>
        <dbReference type="Proteomes" id="UP000305511"/>
    </source>
</evidence>
<dbReference type="Pfam" id="PF06114">
    <property type="entry name" value="Peptidase_M78"/>
    <property type="match status" value="1"/>
</dbReference>
<dbReference type="Proteomes" id="UP000305511">
    <property type="component" value="Unassembled WGS sequence"/>
</dbReference>
<dbReference type="InterPro" id="IPR010359">
    <property type="entry name" value="IrrE_HExxH"/>
</dbReference>
<organism evidence="4 7">
    <name type="scientific">Enterococcus faecalis</name>
    <name type="common">Streptococcus faecalis</name>
    <dbReference type="NCBI Taxonomy" id="1351"/>
    <lineage>
        <taxon>Bacteria</taxon>
        <taxon>Bacillati</taxon>
        <taxon>Bacillota</taxon>
        <taxon>Bacilli</taxon>
        <taxon>Lactobacillales</taxon>
        <taxon>Enterococcaceae</taxon>
        <taxon>Enterococcus</taxon>
    </lineage>
</organism>
<reference evidence="3 6" key="2">
    <citation type="submission" date="2018-06" db="EMBL/GenBank/DDBJ databases">
        <authorList>
            <consortium name="Pathogen Informatics"/>
            <person name="Doyle S."/>
        </authorList>
    </citation>
    <scope>NUCLEOTIDE SEQUENCE [LARGE SCALE GENOMIC DNA]</scope>
    <source>
        <strain evidence="3 6">NCTC13379</strain>
    </source>
</reference>
<dbReference type="EMBL" id="UGIX01000001">
    <property type="protein sequence ID" value="STP64218.1"/>
    <property type="molecule type" value="Genomic_DNA"/>
</dbReference>
<evidence type="ECO:0000313" key="4">
    <source>
        <dbReference type="EMBL" id="TKK78788.1"/>
    </source>
</evidence>
<evidence type="ECO:0000313" key="2">
    <source>
        <dbReference type="EMBL" id="PTN78782.1"/>
    </source>
</evidence>
<sequence>MKSIKELVEEYNVELVFTTLNKRACFDPTYGIIFVNQNLTPSEQEEAIYHELKHVKEHVDIMALYKIPVFRSKMEAEAEQYMFRSLIEKYEGQYNYSNVIAHYNLKMGQEVYLK</sequence>
<dbReference type="RefSeq" id="WP_002385632.1">
    <property type="nucleotide sequence ID" value="NZ_BLPO01000017.1"/>
</dbReference>
<dbReference type="AlphaFoldDB" id="A0A4U4BWM8"/>
<accession>A0A4U4BWM8</accession>
<protein>
    <submittedName>
        <fullName evidence="3">Domain of uncharacterized function (DUF955)</fullName>
    </submittedName>
    <submittedName>
        <fullName evidence="4">ImmA/IrrE family metallo-endopeptidase</fullName>
    </submittedName>
</protein>
<reference evidence="2 5" key="1">
    <citation type="submission" date="2018-04" db="EMBL/GenBank/DDBJ databases">
        <authorList>
            <person name="Van Tyne D."/>
        </authorList>
    </citation>
    <scope>NUCLEOTIDE SEQUENCE [LARGE SCALE GENOMIC DNA]</scope>
    <source>
        <strain evidence="2 5">B2535</strain>
    </source>
</reference>
<evidence type="ECO:0000313" key="3">
    <source>
        <dbReference type="EMBL" id="STP64218.1"/>
    </source>
</evidence>
<reference evidence="4 7" key="3">
    <citation type="submission" date="2019-02" db="EMBL/GenBank/DDBJ databases">
        <title>Bacteria dissemination in different level of health care in South Africa: the effectiveness of infections prevention and control.</title>
        <authorList>
            <person name="Shobo C."/>
            <person name="Amoako D.G."/>
            <person name="Allam M."/>
            <person name="Ismail A."/>
            <person name="Bester L.A."/>
            <person name="Essack S.Y."/>
        </authorList>
    </citation>
    <scope>NUCLEOTIDE SEQUENCE [LARGE SCALE GENOMIC DNA]</scope>
    <source>
        <strain evidence="4 7">2SIL2</strain>
    </source>
</reference>
<evidence type="ECO:0000259" key="1">
    <source>
        <dbReference type="Pfam" id="PF06114"/>
    </source>
</evidence>
<dbReference type="EMBL" id="PZZH01000001">
    <property type="protein sequence ID" value="PTN78782.1"/>
    <property type="molecule type" value="Genomic_DNA"/>
</dbReference>